<proteinExistence type="inferred from homology"/>
<dbReference type="SUPFAM" id="SSF47005">
    <property type="entry name" value="Peripheral subunit-binding domain of 2-oxo acid dehydrogenase complex"/>
    <property type="match status" value="3"/>
</dbReference>
<comment type="cofactor">
    <cofactor evidence="1 4">
        <name>(R)-lipoate</name>
        <dbReference type="ChEBI" id="CHEBI:83088"/>
    </cofactor>
</comment>
<dbReference type="EC" id="2.3.1.-" evidence="4"/>
<dbReference type="InterPro" id="IPR001078">
    <property type="entry name" value="2-oxoacid_DH_actylTfrase"/>
</dbReference>
<dbReference type="Pfam" id="PF02817">
    <property type="entry name" value="E3_binding"/>
    <property type="match status" value="3"/>
</dbReference>
<feature type="domain" description="Peripheral subunit-binding (PSBD)" evidence="7">
    <location>
        <begin position="259"/>
        <end position="296"/>
    </location>
</feature>
<keyword evidence="4" id="KW-0012">Acyltransferase</keyword>
<dbReference type="PANTHER" id="PTHR23151:SF90">
    <property type="entry name" value="DIHYDROLIPOYLLYSINE-RESIDUE ACETYLTRANSFERASE COMPONENT OF PYRUVATE DEHYDROGENASE COMPLEX, MITOCHONDRIAL-RELATED"/>
    <property type="match status" value="1"/>
</dbReference>
<dbReference type="RefSeq" id="WP_094456701.1">
    <property type="nucleotide sequence ID" value="NZ_NOXU01000029.1"/>
</dbReference>
<dbReference type="SUPFAM" id="SSF51230">
    <property type="entry name" value="Single hybrid motif"/>
    <property type="match status" value="1"/>
</dbReference>
<dbReference type="GO" id="GO:0006086">
    <property type="term" value="P:pyruvate decarboxylation to acetyl-CoA"/>
    <property type="evidence" value="ECO:0007669"/>
    <property type="project" value="InterPro"/>
</dbReference>
<dbReference type="Pfam" id="PF00198">
    <property type="entry name" value="2-oxoacid_dh"/>
    <property type="match status" value="1"/>
</dbReference>
<name>A0A255YYG9_9PROT</name>
<dbReference type="SUPFAM" id="SSF52777">
    <property type="entry name" value="CoA-dependent acyltransferases"/>
    <property type="match status" value="1"/>
</dbReference>
<keyword evidence="4" id="KW-0808">Transferase</keyword>
<evidence type="ECO:0000313" key="8">
    <source>
        <dbReference type="EMBL" id="OYQ34293.1"/>
    </source>
</evidence>
<organism evidence="8 9">
    <name type="scientific">Niveispirillum lacus</name>
    <dbReference type="NCBI Taxonomy" id="1981099"/>
    <lineage>
        <taxon>Bacteria</taxon>
        <taxon>Pseudomonadati</taxon>
        <taxon>Pseudomonadota</taxon>
        <taxon>Alphaproteobacteria</taxon>
        <taxon>Rhodospirillales</taxon>
        <taxon>Azospirillaceae</taxon>
        <taxon>Niveispirillum</taxon>
    </lineage>
</organism>
<comment type="caution">
    <text evidence="8">The sequence shown here is derived from an EMBL/GenBank/DDBJ whole genome shotgun (WGS) entry which is preliminary data.</text>
</comment>
<dbReference type="Pfam" id="PF00364">
    <property type="entry name" value="Biotin_lipoyl"/>
    <property type="match status" value="1"/>
</dbReference>
<dbReference type="InterPro" id="IPR023213">
    <property type="entry name" value="CAT-like_dom_sf"/>
</dbReference>
<keyword evidence="9" id="KW-1185">Reference proteome</keyword>
<dbReference type="InterPro" id="IPR004167">
    <property type="entry name" value="PSBD"/>
</dbReference>
<dbReference type="Proteomes" id="UP000216998">
    <property type="component" value="Unassembled WGS sequence"/>
</dbReference>
<evidence type="ECO:0000259" key="6">
    <source>
        <dbReference type="PROSITE" id="PS50968"/>
    </source>
</evidence>
<dbReference type="PROSITE" id="PS50968">
    <property type="entry name" value="BIOTINYL_LIPOYL"/>
    <property type="match status" value="1"/>
</dbReference>
<evidence type="ECO:0000256" key="4">
    <source>
        <dbReference type="RuleBase" id="RU003423"/>
    </source>
</evidence>
<dbReference type="InterPro" id="IPR011053">
    <property type="entry name" value="Single_hybrid_motif"/>
</dbReference>
<evidence type="ECO:0000259" key="7">
    <source>
        <dbReference type="PROSITE" id="PS51826"/>
    </source>
</evidence>
<dbReference type="GO" id="GO:0045254">
    <property type="term" value="C:pyruvate dehydrogenase complex"/>
    <property type="evidence" value="ECO:0007669"/>
    <property type="project" value="InterPro"/>
</dbReference>
<dbReference type="InterPro" id="IPR036625">
    <property type="entry name" value="E3-bd_dom_sf"/>
</dbReference>
<dbReference type="PANTHER" id="PTHR23151">
    <property type="entry name" value="DIHYDROLIPOAMIDE ACETYL/SUCCINYL-TRANSFERASE-RELATED"/>
    <property type="match status" value="1"/>
</dbReference>
<dbReference type="Gene3D" id="4.10.320.10">
    <property type="entry name" value="E3-binding domain"/>
    <property type="match status" value="3"/>
</dbReference>
<accession>A0A255YYG9</accession>
<dbReference type="CDD" id="cd06849">
    <property type="entry name" value="lipoyl_domain"/>
    <property type="match status" value="1"/>
</dbReference>
<feature type="compositionally biased region" description="Basic and acidic residues" evidence="5">
    <location>
        <begin position="128"/>
        <end position="139"/>
    </location>
</feature>
<evidence type="ECO:0000256" key="5">
    <source>
        <dbReference type="SAM" id="MobiDB-lite"/>
    </source>
</evidence>
<dbReference type="PROSITE" id="PS00189">
    <property type="entry name" value="LIPOYL"/>
    <property type="match status" value="1"/>
</dbReference>
<dbReference type="GO" id="GO:0016746">
    <property type="term" value="F:acyltransferase activity"/>
    <property type="evidence" value="ECO:0007669"/>
    <property type="project" value="UniProtKB-KW"/>
</dbReference>
<dbReference type="InterPro" id="IPR003016">
    <property type="entry name" value="2-oxoA_DH_lipoyl-BS"/>
</dbReference>
<dbReference type="InterPro" id="IPR045257">
    <property type="entry name" value="E2/Pdx1"/>
</dbReference>
<gene>
    <name evidence="8" type="ORF">CHU95_12725</name>
</gene>
<reference evidence="8 9" key="1">
    <citation type="submission" date="2017-07" db="EMBL/GenBank/DDBJ databases">
        <title>Niveispirillum cyanobacteriorum sp. nov., isolated from cyanobacterial aggregates in a eutrophic lake.</title>
        <authorList>
            <person name="Cai H."/>
        </authorList>
    </citation>
    <scope>NUCLEOTIDE SEQUENCE [LARGE SCALE GENOMIC DNA]</scope>
    <source>
        <strain evidence="9">TH1-14</strain>
    </source>
</reference>
<dbReference type="OrthoDB" id="9805770at2"/>
<feature type="region of interest" description="Disordered" evidence="5">
    <location>
        <begin position="126"/>
        <end position="145"/>
    </location>
</feature>
<feature type="domain" description="Lipoyl-binding" evidence="6">
    <location>
        <begin position="4"/>
        <end position="79"/>
    </location>
</feature>
<evidence type="ECO:0000256" key="2">
    <source>
        <dbReference type="ARBA" id="ARBA00007317"/>
    </source>
</evidence>
<dbReference type="AlphaFoldDB" id="A0A255YYG9"/>
<dbReference type="EMBL" id="NOXU01000029">
    <property type="protein sequence ID" value="OYQ34293.1"/>
    <property type="molecule type" value="Genomic_DNA"/>
</dbReference>
<evidence type="ECO:0000313" key="9">
    <source>
        <dbReference type="Proteomes" id="UP000216998"/>
    </source>
</evidence>
<keyword evidence="3 4" id="KW-0450">Lipoyl</keyword>
<evidence type="ECO:0000256" key="1">
    <source>
        <dbReference type="ARBA" id="ARBA00001938"/>
    </source>
</evidence>
<dbReference type="InterPro" id="IPR000089">
    <property type="entry name" value="Biotin_lipoyl"/>
</dbReference>
<sequence length="536" mass="55953">MNAITPIIMPKWGLEMSEGTISNWHVAEGQTLSRGMEIVDIETAKIVNTLESDLEGVVRRLIAPVGQTLPVGALIAIVADAAVSDADIDRYLRGDTPAQTAANSAPTSAPTLDTAPVIDRTEPAAAERAADPDLARRNEGVPATPLARRIANRHGVNLSRITGTGRNGRVNQEDVEAFIAANPAMTSAPAPAPAVTAALDNRSVHATSHAIRMANRLGIDLKRLAGTGRHGRVNVADVERFAAASGLTAPAPVASIAPPAGPAARKLAADLGVSLSSVNPTGPKGHATKEDVRNALAAPAGGLDPDPIPKGRDLVPHTAMRRAIATALTAAKRDVPHFYLTADILMDEVLSLRGQLNAMAGAKISVNDFIVRASALALGDVPDVNVQWTDAGMRRFNMANIAIAVAIEGGLVTPVVRDAGGKPLRTIAAETAALASRARDRRLTQADLSDGSFTVSNLGMFGVRDFQAIIAPPQAAILAVGATRREAREEANGAMRFRSVMSVTLSCDHRAIDGAIGARFLAALRQHLEQPLGLLS</sequence>
<dbReference type="PROSITE" id="PS51826">
    <property type="entry name" value="PSBD"/>
    <property type="match status" value="2"/>
</dbReference>
<feature type="domain" description="Peripheral subunit-binding (PSBD)" evidence="7">
    <location>
        <begin position="142"/>
        <end position="179"/>
    </location>
</feature>
<dbReference type="Gene3D" id="3.30.559.10">
    <property type="entry name" value="Chloramphenicol acetyltransferase-like domain"/>
    <property type="match status" value="1"/>
</dbReference>
<protein>
    <recommendedName>
        <fullName evidence="4">Dihydrolipoamide acetyltransferase component of pyruvate dehydrogenase complex</fullName>
        <ecNumber evidence="4">2.3.1.-</ecNumber>
    </recommendedName>
</protein>
<comment type="similarity">
    <text evidence="2 4">Belongs to the 2-oxoacid dehydrogenase family.</text>
</comment>
<evidence type="ECO:0000256" key="3">
    <source>
        <dbReference type="ARBA" id="ARBA00022823"/>
    </source>
</evidence>
<dbReference type="Gene3D" id="2.40.50.100">
    <property type="match status" value="1"/>
</dbReference>